<dbReference type="InterPro" id="IPR001173">
    <property type="entry name" value="Glyco_trans_2-like"/>
</dbReference>
<proteinExistence type="predicted"/>
<keyword evidence="2" id="KW-0808">Transferase</keyword>
<dbReference type="Gene3D" id="3.90.550.10">
    <property type="entry name" value="Spore Coat Polysaccharide Biosynthesis Protein SpsA, Chain A"/>
    <property type="match status" value="1"/>
</dbReference>
<name>A0A4Q1JW09_9GAMM</name>
<protein>
    <submittedName>
        <fullName evidence="2">Glycosyltransferase</fullName>
    </submittedName>
</protein>
<accession>A0A4Q1JW09</accession>
<dbReference type="GO" id="GO:0016740">
    <property type="term" value="F:transferase activity"/>
    <property type="evidence" value="ECO:0007669"/>
    <property type="project" value="UniProtKB-KW"/>
</dbReference>
<dbReference type="RefSeq" id="WP_129470452.1">
    <property type="nucleotide sequence ID" value="NZ_SAWZ01000003.1"/>
</dbReference>
<dbReference type="PANTHER" id="PTHR43685">
    <property type="entry name" value="GLYCOSYLTRANSFERASE"/>
    <property type="match status" value="1"/>
</dbReference>
<evidence type="ECO:0000313" key="2">
    <source>
        <dbReference type="EMBL" id="RXR06345.1"/>
    </source>
</evidence>
<reference evidence="2 3" key="1">
    <citation type="submission" date="2019-01" db="EMBL/GenBank/DDBJ databases">
        <title>Pseudoxanthomonas composti sp. nov., isolated from compost.</title>
        <authorList>
            <person name="Yang G."/>
        </authorList>
    </citation>
    <scope>NUCLEOTIDE SEQUENCE [LARGE SCALE GENOMIC DNA]</scope>
    <source>
        <strain evidence="2 3">GSS15</strain>
    </source>
</reference>
<evidence type="ECO:0000259" key="1">
    <source>
        <dbReference type="Pfam" id="PF00535"/>
    </source>
</evidence>
<dbReference type="AlphaFoldDB" id="A0A4Q1JW09"/>
<dbReference type="PANTHER" id="PTHR43685:SF2">
    <property type="entry name" value="GLYCOSYLTRANSFERASE 2-LIKE DOMAIN-CONTAINING PROTEIN"/>
    <property type="match status" value="1"/>
</dbReference>
<comment type="caution">
    <text evidence="2">The sequence shown here is derived from an EMBL/GenBank/DDBJ whole genome shotgun (WGS) entry which is preliminary data.</text>
</comment>
<dbReference type="Pfam" id="PF00535">
    <property type="entry name" value="Glycos_transf_2"/>
    <property type="match status" value="1"/>
</dbReference>
<feature type="domain" description="Glycosyltransferase 2-like" evidence="1">
    <location>
        <begin position="19"/>
        <end position="138"/>
    </location>
</feature>
<dbReference type="CDD" id="cd00761">
    <property type="entry name" value="Glyco_tranf_GTA_type"/>
    <property type="match status" value="1"/>
</dbReference>
<dbReference type="InterPro" id="IPR029044">
    <property type="entry name" value="Nucleotide-diphossugar_trans"/>
</dbReference>
<keyword evidence="3" id="KW-1185">Reference proteome</keyword>
<evidence type="ECO:0000313" key="3">
    <source>
        <dbReference type="Proteomes" id="UP000289784"/>
    </source>
</evidence>
<dbReference type="EMBL" id="SAWZ01000003">
    <property type="protein sequence ID" value="RXR06345.1"/>
    <property type="molecule type" value="Genomic_DNA"/>
</dbReference>
<gene>
    <name evidence="2" type="ORF">EPA99_06720</name>
</gene>
<dbReference type="SUPFAM" id="SSF53448">
    <property type="entry name" value="Nucleotide-diphospho-sugar transferases"/>
    <property type="match status" value="1"/>
</dbReference>
<sequence>MSKLQDHRDVAADGAPRISVIIPCYNAADCLPRAVASVQHQSVQDWEILVIDDASTDQTLAVAGSLAQADGRLRILRQEVNQGPSAARNRGLEAAGGQWIAVLDADDAMNPGRLERLLETAARHGADVVADNLTPYDHGADCLMPAAFAWRQEHRLSFDLLLARDVYMQGAPLGWIKPMWKREFLMARGLRYPVQYRHAEDFYLLASVLLEGASFWLRPDADYIYTLRQGPISKSRSPFSASQPNLANVAASCEDLMQRYAARLSASQKRQLAARVRRFMWGGALVEIRSLLGARRPLAAGVRALTHPGALALYAQVKLAGLSRRLGLAQA</sequence>
<dbReference type="Proteomes" id="UP000289784">
    <property type="component" value="Unassembled WGS sequence"/>
</dbReference>
<dbReference type="OrthoDB" id="9801954at2"/>
<dbReference type="InterPro" id="IPR050834">
    <property type="entry name" value="Glycosyltransf_2"/>
</dbReference>
<organism evidence="2 3">
    <name type="scientific">Pseudoxanthomonas composti</name>
    <dbReference type="NCBI Taxonomy" id="2137479"/>
    <lineage>
        <taxon>Bacteria</taxon>
        <taxon>Pseudomonadati</taxon>
        <taxon>Pseudomonadota</taxon>
        <taxon>Gammaproteobacteria</taxon>
        <taxon>Lysobacterales</taxon>
        <taxon>Lysobacteraceae</taxon>
        <taxon>Pseudoxanthomonas</taxon>
    </lineage>
</organism>